<dbReference type="Proteomes" id="UP000003922">
    <property type="component" value="Unassembled WGS sequence"/>
</dbReference>
<name>Q4C1F3_CROWT</name>
<protein>
    <submittedName>
        <fullName evidence="1">Uncharacterized protein</fullName>
    </submittedName>
</protein>
<accession>Q4C1F3</accession>
<gene>
    <name evidence="1" type="ORF">CwatDRAFT_2941</name>
</gene>
<reference evidence="1" key="3">
    <citation type="submission" date="2016-12" db="EMBL/GenBank/DDBJ databases">
        <title>Annotation of the draft genome assembly of Crocosphaera watsonii WH 8501.</title>
        <authorList>
            <consortium name="US DOE Joint Genome Institute (JGI-ORNL)"/>
            <person name="Larimer F."/>
            <person name="Land M."/>
        </authorList>
    </citation>
    <scope>NUCLEOTIDE SEQUENCE</scope>
    <source>
        <strain evidence="1">WH 8501</strain>
    </source>
</reference>
<reference evidence="1" key="1">
    <citation type="submission" date="2004-02" db="EMBL/GenBank/DDBJ databases">
        <authorList>
            <consortium name="DOE Joint Genome Institute"/>
        </authorList>
    </citation>
    <scope>NUCLEOTIDE SEQUENCE [LARGE SCALE GENOMIC DNA]</scope>
    <source>
        <strain evidence="1">WH 8501</strain>
    </source>
</reference>
<sequence>MLTEDSCYSCLITDLINPTYVMNGSLDGLVGSNAANDKFYGHVPEMRAQYGSLYPASYFRLVEAYNLKQQIEKADKERLSYFENFNSNLVLDFGQKKLAYILR</sequence>
<proteinExistence type="predicted"/>
<organism evidence="1 2">
    <name type="scientific">Crocosphaera watsonii WH 8501</name>
    <dbReference type="NCBI Taxonomy" id="165597"/>
    <lineage>
        <taxon>Bacteria</taxon>
        <taxon>Bacillati</taxon>
        <taxon>Cyanobacteriota</taxon>
        <taxon>Cyanophyceae</taxon>
        <taxon>Oscillatoriophycideae</taxon>
        <taxon>Chroococcales</taxon>
        <taxon>Aphanothecaceae</taxon>
        <taxon>Crocosphaera</taxon>
    </lineage>
</organism>
<evidence type="ECO:0000313" key="1">
    <source>
        <dbReference type="EMBL" id="EAM49967.1"/>
    </source>
</evidence>
<dbReference type="EMBL" id="AADV02000044">
    <property type="protein sequence ID" value="EAM49967.1"/>
    <property type="molecule type" value="Genomic_DNA"/>
</dbReference>
<dbReference type="AlphaFoldDB" id="Q4C1F3"/>
<dbReference type="KEGG" id="cwa:CwatDRAFT_2941"/>
<reference evidence="1" key="2">
    <citation type="submission" date="2005-06" db="EMBL/GenBank/DDBJ databases">
        <title>Sequencing of the draft genome and assembly of Crocosphaera watsonii WH 8501.</title>
        <authorList>
            <consortium name="US DOE Joint Genome Institute (JGI-PGF)"/>
            <person name="Copeland A."/>
            <person name="Lucas S."/>
            <person name="Lapidus A."/>
            <person name="Barry K."/>
            <person name="Detter C."/>
            <person name="Glavina T."/>
            <person name="Hammon N."/>
            <person name="Israni S."/>
            <person name="Pitluck S."/>
            <person name="Richardson P."/>
        </authorList>
    </citation>
    <scope>NUCLEOTIDE SEQUENCE [LARGE SCALE GENOMIC DNA]</scope>
    <source>
        <strain evidence="1">WH 8501</strain>
    </source>
</reference>
<comment type="caution">
    <text evidence="1">The sequence shown here is derived from an EMBL/GenBank/DDBJ whole genome shotgun (WGS) entry which is preliminary data.</text>
</comment>
<keyword evidence="2" id="KW-1185">Reference proteome</keyword>
<evidence type="ECO:0000313" key="2">
    <source>
        <dbReference type="Proteomes" id="UP000003922"/>
    </source>
</evidence>